<protein>
    <submittedName>
        <fullName evidence="1">TIGR02450 family Trp-rich protein</fullName>
    </submittedName>
</protein>
<dbReference type="InterPro" id="IPR012663">
    <property type="entry name" value="CHP02450_Tryp"/>
</dbReference>
<dbReference type="AlphaFoldDB" id="A0A411PJF6"/>
<accession>A0A411PJF6</accession>
<dbReference type="RefSeq" id="WP_130600911.1">
    <property type="nucleotide sequence ID" value="NZ_CP036200.1"/>
</dbReference>
<dbReference type="NCBIfam" id="TIGR02450">
    <property type="entry name" value="TIGR02450 family Trp-rich protein"/>
    <property type="match status" value="1"/>
</dbReference>
<organism evidence="1 2">
    <name type="scientific">Shewanella maritima</name>
    <dbReference type="NCBI Taxonomy" id="2520507"/>
    <lineage>
        <taxon>Bacteria</taxon>
        <taxon>Pseudomonadati</taxon>
        <taxon>Pseudomonadota</taxon>
        <taxon>Gammaproteobacteria</taxon>
        <taxon>Alteromonadales</taxon>
        <taxon>Shewanellaceae</taxon>
        <taxon>Shewanella</taxon>
    </lineage>
</organism>
<dbReference type="Pfam" id="PF09493">
    <property type="entry name" value="DUF2389"/>
    <property type="match status" value="1"/>
</dbReference>
<name>A0A411PJF6_9GAMM</name>
<evidence type="ECO:0000313" key="1">
    <source>
        <dbReference type="EMBL" id="QBF83618.1"/>
    </source>
</evidence>
<gene>
    <name evidence="1" type="ORF">EXU30_13620</name>
</gene>
<dbReference type="KEGG" id="smai:EXU30_13620"/>
<evidence type="ECO:0000313" key="2">
    <source>
        <dbReference type="Proteomes" id="UP000291106"/>
    </source>
</evidence>
<dbReference type="Proteomes" id="UP000291106">
    <property type="component" value="Chromosome"/>
</dbReference>
<reference evidence="1 2" key="1">
    <citation type="submission" date="2019-02" db="EMBL/GenBank/DDBJ databases">
        <title>Shewanella sp. D4-2 isolated from Dokdo Island.</title>
        <authorList>
            <person name="Baek K."/>
        </authorList>
    </citation>
    <scope>NUCLEOTIDE SEQUENCE [LARGE SCALE GENOMIC DNA]</scope>
    <source>
        <strain evidence="1 2">D4-2</strain>
    </source>
</reference>
<dbReference type="OrthoDB" id="5592973at2"/>
<sequence length="71" mass="8424">MNPVHPKKLLNSKWTASKPVNKLKHFSVCQVEYDEDQKVSLCILRAEYNAEELAIDWRQLKDPTLWRQGWV</sequence>
<dbReference type="EMBL" id="CP036200">
    <property type="protein sequence ID" value="QBF83618.1"/>
    <property type="molecule type" value="Genomic_DNA"/>
</dbReference>
<proteinExistence type="predicted"/>
<keyword evidence="2" id="KW-1185">Reference proteome</keyword>